<dbReference type="PANTHER" id="PTHR28653">
    <property type="match status" value="1"/>
</dbReference>
<dbReference type="Proteomes" id="UP001497480">
    <property type="component" value="Unassembled WGS sequence"/>
</dbReference>
<sequence length="237" mass="26954">MAVDMFFWRERENLPQFQYHSISNLLLLSGPPSSGKTSLLFQFAINIATLHSDSTVIFICNRHTFHSKPPFLSQGIDPSSHVFHRIQMKYLNDDQDIRNYFSAFHLYHTLPTAILIDDFALFFHDKMTQQRGGPDLAMAKTLALCHNAITYANRKGSCTLLLSDTHTHQGDIPRFNFIYKKWLHTTFTIQEGDAPGSFILKVRSHSQTGSTGSIKAAKYSIALQYLVLDAIIDDQVE</sequence>
<dbReference type="GO" id="GO:0003697">
    <property type="term" value="F:single-stranded DNA binding"/>
    <property type="evidence" value="ECO:0007669"/>
    <property type="project" value="TreeGrafter"/>
</dbReference>
<evidence type="ECO:0000313" key="1">
    <source>
        <dbReference type="EMBL" id="CAL0334268.1"/>
    </source>
</evidence>
<accession>A0AAV1YJW6</accession>
<dbReference type="PANTHER" id="PTHR28653:SF1">
    <property type="entry name" value="ATPASE SWSAP1"/>
    <property type="match status" value="1"/>
</dbReference>
<comment type="caution">
    <text evidence="1">The sequence shown here is derived from an EMBL/GenBank/DDBJ whole genome shotgun (WGS) entry which is preliminary data.</text>
</comment>
<dbReference type="InterPro" id="IPR027417">
    <property type="entry name" value="P-loop_NTPase"/>
</dbReference>
<proteinExistence type="predicted"/>
<dbReference type="AlphaFoldDB" id="A0AAV1YJW6"/>
<dbReference type="GO" id="GO:0000724">
    <property type="term" value="P:double-strand break repair via homologous recombination"/>
    <property type="evidence" value="ECO:0007669"/>
    <property type="project" value="TreeGrafter"/>
</dbReference>
<dbReference type="Gene3D" id="3.40.50.300">
    <property type="entry name" value="P-loop containing nucleotide triphosphate hydrolases"/>
    <property type="match status" value="1"/>
</dbReference>
<protein>
    <submittedName>
        <fullName evidence="1">Uncharacterized protein</fullName>
    </submittedName>
</protein>
<name>A0AAV1YJW6_LUPLU</name>
<evidence type="ECO:0000313" key="2">
    <source>
        <dbReference type="Proteomes" id="UP001497480"/>
    </source>
</evidence>
<reference evidence="1 2" key="1">
    <citation type="submission" date="2024-03" db="EMBL/GenBank/DDBJ databases">
        <authorList>
            <person name="Martinez-Hernandez J."/>
        </authorList>
    </citation>
    <scope>NUCLEOTIDE SEQUENCE [LARGE SCALE GENOMIC DNA]</scope>
</reference>
<dbReference type="SUPFAM" id="SSF52540">
    <property type="entry name" value="P-loop containing nucleoside triphosphate hydrolases"/>
    <property type="match status" value="1"/>
</dbReference>
<gene>
    <name evidence="1" type="ORF">LLUT_LOCUS35328</name>
</gene>
<organism evidence="1 2">
    <name type="scientific">Lupinus luteus</name>
    <name type="common">European yellow lupine</name>
    <dbReference type="NCBI Taxonomy" id="3873"/>
    <lineage>
        <taxon>Eukaryota</taxon>
        <taxon>Viridiplantae</taxon>
        <taxon>Streptophyta</taxon>
        <taxon>Embryophyta</taxon>
        <taxon>Tracheophyta</taxon>
        <taxon>Spermatophyta</taxon>
        <taxon>Magnoliopsida</taxon>
        <taxon>eudicotyledons</taxon>
        <taxon>Gunneridae</taxon>
        <taxon>Pentapetalae</taxon>
        <taxon>rosids</taxon>
        <taxon>fabids</taxon>
        <taxon>Fabales</taxon>
        <taxon>Fabaceae</taxon>
        <taxon>Papilionoideae</taxon>
        <taxon>50 kb inversion clade</taxon>
        <taxon>genistoids sensu lato</taxon>
        <taxon>core genistoids</taxon>
        <taxon>Genisteae</taxon>
        <taxon>Lupinus</taxon>
    </lineage>
</organism>
<dbReference type="GO" id="GO:0097196">
    <property type="term" value="C:Shu complex"/>
    <property type="evidence" value="ECO:0007669"/>
    <property type="project" value="TreeGrafter"/>
</dbReference>
<keyword evidence="2" id="KW-1185">Reference proteome</keyword>
<dbReference type="EMBL" id="CAXHTB010000025">
    <property type="protein sequence ID" value="CAL0334268.1"/>
    <property type="molecule type" value="Genomic_DNA"/>
</dbReference>